<dbReference type="GO" id="GO:0003676">
    <property type="term" value="F:nucleic acid binding"/>
    <property type="evidence" value="ECO:0007669"/>
    <property type="project" value="InterPro"/>
</dbReference>
<dbReference type="InterPro" id="IPR036397">
    <property type="entry name" value="RNaseH_sf"/>
</dbReference>
<dbReference type="GO" id="GO:0008408">
    <property type="term" value="F:3'-5' exonuclease activity"/>
    <property type="evidence" value="ECO:0007669"/>
    <property type="project" value="TreeGrafter"/>
</dbReference>
<dbReference type="GO" id="GO:0005829">
    <property type="term" value="C:cytosol"/>
    <property type="evidence" value="ECO:0007669"/>
    <property type="project" value="TreeGrafter"/>
</dbReference>
<dbReference type="InterPro" id="IPR013520">
    <property type="entry name" value="Ribonucl_H"/>
</dbReference>
<dbReference type="FunFam" id="3.30.420.10:FF:000045">
    <property type="entry name" value="3'-5' exonuclease DinG"/>
    <property type="match status" value="1"/>
</dbReference>
<dbReference type="SMART" id="SM00479">
    <property type="entry name" value="EXOIII"/>
    <property type="match status" value="1"/>
</dbReference>
<proteinExistence type="predicted"/>
<dbReference type="AlphaFoldDB" id="A0A0F9VPL3"/>
<gene>
    <name evidence="2" type="ORF">LCGC14_0111980</name>
</gene>
<dbReference type="InterPro" id="IPR012337">
    <property type="entry name" value="RNaseH-like_sf"/>
</dbReference>
<dbReference type="Gene3D" id="3.30.420.10">
    <property type="entry name" value="Ribonuclease H-like superfamily/Ribonuclease H"/>
    <property type="match status" value="1"/>
</dbReference>
<dbReference type="PANTHER" id="PTHR30231">
    <property type="entry name" value="DNA POLYMERASE III SUBUNIT EPSILON"/>
    <property type="match status" value="1"/>
</dbReference>
<dbReference type="EMBL" id="LAZR01000033">
    <property type="protein sequence ID" value="KKO01843.1"/>
    <property type="molecule type" value="Genomic_DNA"/>
</dbReference>
<sequence length="356" mass="39431">MSNDKAAERQAKIDSIIQNLAGSPTGMELLMKSLKTAGLSLMNIIDSGKFPTVTDPARLANAKKGIVLDTETTGLDHKTDEVIELAMVEFTYDEHGILALGNVYDEFNEPKKGPIPDEVVALTGITNEMVKGHRIDPAEVKEIVGSISIVLAHNAAFDRKMCENNFPDCGFDNVDWHCTANQVEWIMRGKNGRSLEVLALSEGLVYGSHRADSDCLATAFVLNSEDQNGVSAFSEMLSRGNIPSIFLIAENSPFDRKDLLKDRGYRWASDGSEAYGFKAWYKEIPGDEASMAAEAEFMRSEVYRREVALPCYHVAAVSRYTDRKPGKKEFFRTAEVRTLEEASAQRNLEAEPSFDL</sequence>
<reference evidence="2" key="1">
    <citation type="journal article" date="2015" name="Nature">
        <title>Complex archaea that bridge the gap between prokaryotes and eukaryotes.</title>
        <authorList>
            <person name="Spang A."/>
            <person name="Saw J.H."/>
            <person name="Jorgensen S.L."/>
            <person name="Zaremba-Niedzwiedzka K."/>
            <person name="Martijn J."/>
            <person name="Lind A.E."/>
            <person name="van Eijk R."/>
            <person name="Schleper C."/>
            <person name="Guy L."/>
            <person name="Ettema T.J."/>
        </authorList>
    </citation>
    <scope>NUCLEOTIDE SEQUENCE</scope>
</reference>
<comment type="caution">
    <text evidence="2">The sequence shown here is derived from an EMBL/GenBank/DDBJ whole genome shotgun (WGS) entry which is preliminary data.</text>
</comment>
<dbReference type="PANTHER" id="PTHR30231:SF37">
    <property type="entry name" value="EXODEOXYRIBONUCLEASE 10"/>
    <property type="match status" value="1"/>
</dbReference>
<protein>
    <recommendedName>
        <fullName evidence="1">Exonuclease domain-containing protein</fullName>
    </recommendedName>
</protein>
<dbReference type="CDD" id="cd06127">
    <property type="entry name" value="DEDDh"/>
    <property type="match status" value="1"/>
</dbReference>
<evidence type="ECO:0000313" key="2">
    <source>
        <dbReference type="EMBL" id="KKO01843.1"/>
    </source>
</evidence>
<organism evidence="2">
    <name type="scientific">marine sediment metagenome</name>
    <dbReference type="NCBI Taxonomy" id="412755"/>
    <lineage>
        <taxon>unclassified sequences</taxon>
        <taxon>metagenomes</taxon>
        <taxon>ecological metagenomes</taxon>
    </lineage>
</organism>
<dbReference type="GO" id="GO:0045004">
    <property type="term" value="P:DNA replication proofreading"/>
    <property type="evidence" value="ECO:0007669"/>
    <property type="project" value="TreeGrafter"/>
</dbReference>
<name>A0A0F9VPL3_9ZZZZ</name>
<dbReference type="NCBIfam" id="NF006615">
    <property type="entry name" value="PRK09182.1"/>
    <property type="match status" value="1"/>
</dbReference>
<evidence type="ECO:0000259" key="1">
    <source>
        <dbReference type="SMART" id="SM00479"/>
    </source>
</evidence>
<dbReference type="Pfam" id="PF00929">
    <property type="entry name" value="RNase_T"/>
    <property type="match status" value="1"/>
</dbReference>
<feature type="domain" description="Exonuclease" evidence="1">
    <location>
        <begin position="64"/>
        <end position="231"/>
    </location>
</feature>
<dbReference type="SUPFAM" id="SSF53098">
    <property type="entry name" value="Ribonuclease H-like"/>
    <property type="match status" value="1"/>
</dbReference>
<accession>A0A0F9VPL3</accession>